<protein>
    <submittedName>
        <fullName evidence="2">Uncharacterized protein</fullName>
    </submittedName>
</protein>
<dbReference type="GO" id="GO:0016567">
    <property type="term" value="P:protein ubiquitination"/>
    <property type="evidence" value="ECO:0007669"/>
    <property type="project" value="InterPro"/>
</dbReference>
<keyword evidence="3" id="KW-1185">Reference proteome</keyword>
<proteinExistence type="predicted"/>
<dbReference type="GO" id="GO:0030155">
    <property type="term" value="P:regulation of cell adhesion"/>
    <property type="evidence" value="ECO:0007669"/>
    <property type="project" value="TreeGrafter"/>
</dbReference>
<feature type="region of interest" description="Disordered" evidence="1">
    <location>
        <begin position="195"/>
        <end position="247"/>
    </location>
</feature>
<dbReference type="GO" id="GO:0061630">
    <property type="term" value="F:ubiquitin protein ligase activity"/>
    <property type="evidence" value="ECO:0007669"/>
    <property type="project" value="InterPro"/>
</dbReference>
<dbReference type="InterPro" id="IPR040383">
    <property type="entry name" value="HAKAI/CBLL2"/>
</dbReference>
<feature type="region of interest" description="Disordered" evidence="1">
    <location>
        <begin position="150"/>
        <end position="176"/>
    </location>
</feature>
<accession>A0A5N3XIJ0</accession>
<organism evidence="2 3">
    <name type="scientific">Muntiacus reevesi</name>
    <name type="common">Reeves' muntjac</name>
    <name type="synonym">Cervus reevesi</name>
    <dbReference type="NCBI Taxonomy" id="9886"/>
    <lineage>
        <taxon>Eukaryota</taxon>
        <taxon>Metazoa</taxon>
        <taxon>Chordata</taxon>
        <taxon>Craniata</taxon>
        <taxon>Vertebrata</taxon>
        <taxon>Euteleostomi</taxon>
        <taxon>Mammalia</taxon>
        <taxon>Eutheria</taxon>
        <taxon>Laurasiatheria</taxon>
        <taxon>Artiodactyla</taxon>
        <taxon>Ruminantia</taxon>
        <taxon>Pecora</taxon>
        <taxon>Cervidae</taxon>
        <taxon>Muntiacinae</taxon>
        <taxon>Muntiacus</taxon>
    </lineage>
</organism>
<comment type="caution">
    <text evidence="2">The sequence shown here is derived from an EMBL/GenBank/DDBJ whole genome shotgun (WGS) entry which is preliminary data.</text>
</comment>
<dbReference type="Proteomes" id="UP000326062">
    <property type="component" value="Chromosome 9"/>
</dbReference>
<name>A0A5N3XIJ0_MUNRE</name>
<evidence type="ECO:0000256" key="1">
    <source>
        <dbReference type="SAM" id="MobiDB-lite"/>
    </source>
</evidence>
<dbReference type="EMBL" id="VCEB01000010">
    <property type="protein sequence ID" value="KAB0372897.1"/>
    <property type="molecule type" value="Genomic_DNA"/>
</dbReference>
<gene>
    <name evidence="2" type="ORF">FD755_015650</name>
</gene>
<dbReference type="PANTHER" id="PTHR13480">
    <property type="entry name" value="E3 UBIQUITIN-PROTEIN LIGASE HAKAI-RELATED"/>
    <property type="match status" value="1"/>
</dbReference>
<reference evidence="2 3" key="1">
    <citation type="submission" date="2019-06" db="EMBL/GenBank/DDBJ databases">
        <title>Discovery of a novel chromosome fission-fusion reversal in muntjac.</title>
        <authorList>
            <person name="Mudd A.B."/>
            <person name="Bredeson J.V."/>
            <person name="Baum R."/>
            <person name="Hockemeyer D."/>
            <person name="Rokhsar D.S."/>
        </authorList>
    </citation>
    <scope>NUCLEOTIDE SEQUENCE [LARGE SCALE GENOMIC DNA]</scope>
    <source>
        <strain evidence="2">UCam_UCB_Mr</strain>
        <tissue evidence="2">Fibroblast cell line</tissue>
    </source>
</reference>
<sequence>MQETQDTGSIPGFGKIPWSRKWQTTLVYLPGKFHGQKNLAFFAFCHKGGTICISEKENVHPPPIAPPPVEIPDHFIMPPDKHHMSHILSKQHNVPHEHCNQPHTDIHAPPAELFHLYLVQSGNLSSLNKDLIFNKIFNSNLITPLIQDDSNSGAKELSPPTLASAHHHPEYQGQPMVSHPYHIMAPQQQYVLPRPPPPPINHSVPQPPQATGTPHLIPPPSQHGGRPITVHPPHHYNHHSSPQFTEDQRTLSLPFIQPQGMSPGIYRPYYQ</sequence>
<dbReference type="AlphaFoldDB" id="A0A5N3XIJ0"/>
<evidence type="ECO:0000313" key="2">
    <source>
        <dbReference type="EMBL" id="KAB0372897.1"/>
    </source>
</evidence>
<feature type="compositionally biased region" description="Pro residues" evidence="1">
    <location>
        <begin position="195"/>
        <end position="208"/>
    </location>
</feature>
<dbReference type="PANTHER" id="PTHR13480:SF0">
    <property type="entry name" value="E3 UBIQUITIN-PROTEIN LIGASE HAKAI"/>
    <property type="match status" value="1"/>
</dbReference>
<evidence type="ECO:0000313" key="3">
    <source>
        <dbReference type="Proteomes" id="UP000326062"/>
    </source>
</evidence>